<evidence type="ECO:0000313" key="3">
    <source>
        <dbReference type="Proteomes" id="UP000051863"/>
    </source>
</evidence>
<name>A0A0R0C5K2_9GAMM</name>
<dbReference type="AlphaFoldDB" id="A0A0R0C5K2"/>
<dbReference type="PATRIC" id="fig|405446.3.peg.3144"/>
<keyword evidence="1" id="KW-0812">Transmembrane</keyword>
<keyword evidence="3" id="KW-1185">Reference proteome</keyword>
<reference evidence="2 3" key="1">
    <citation type="submission" date="2015-05" db="EMBL/GenBank/DDBJ databases">
        <title>Genome sequencing and analysis of members of genus Stenotrophomonas.</title>
        <authorList>
            <person name="Patil P.P."/>
            <person name="Midha S."/>
            <person name="Patil P.B."/>
        </authorList>
    </citation>
    <scope>NUCLEOTIDE SEQUENCE [LARGE SCALE GENOMIC DNA]</scope>
    <source>
        <strain evidence="2 3">DSM 18941</strain>
    </source>
</reference>
<keyword evidence="1" id="KW-1133">Transmembrane helix</keyword>
<proteinExistence type="predicted"/>
<feature type="transmembrane region" description="Helical" evidence="1">
    <location>
        <begin position="133"/>
        <end position="166"/>
    </location>
</feature>
<comment type="caution">
    <text evidence="2">The sequence shown here is derived from an EMBL/GenBank/DDBJ whole genome shotgun (WGS) entry which is preliminary data.</text>
</comment>
<evidence type="ECO:0000256" key="1">
    <source>
        <dbReference type="SAM" id="Phobius"/>
    </source>
</evidence>
<feature type="transmembrane region" description="Helical" evidence="1">
    <location>
        <begin position="178"/>
        <end position="204"/>
    </location>
</feature>
<dbReference type="EMBL" id="LDJJ01000061">
    <property type="protein sequence ID" value="KRG64624.1"/>
    <property type="molecule type" value="Genomic_DNA"/>
</dbReference>
<accession>A0A0R0C5K2</accession>
<protein>
    <recommendedName>
        <fullName evidence="4">Glycosyltransferase RgtA/B/C/D-like domain-containing protein</fullName>
    </recommendedName>
</protein>
<feature type="transmembrane region" description="Helical" evidence="1">
    <location>
        <begin position="110"/>
        <end position="127"/>
    </location>
</feature>
<feature type="transmembrane region" description="Helical" evidence="1">
    <location>
        <begin position="216"/>
        <end position="237"/>
    </location>
</feature>
<gene>
    <name evidence="2" type="ORF">ABB27_16340</name>
</gene>
<feature type="transmembrane region" description="Helical" evidence="1">
    <location>
        <begin position="321"/>
        <end position="339"/>
    </location>
</feature>
<organism evidence="2 3">
    <name type="scientific">Stenotrophomonas terrae</name>
    <dbReference type="NCBI Taxonomy" id="405446"/>
    <lineage>
        <taxon>Bacteria</taxon>
        <taxon>Pseudomonadati</taxon>
        <taxon>Pseudomonadota</taxon>
        <taxon>Gammaproteobacteria</taxon>
        <taxon>Lysobacterales</taxon>
        <taxon>Lysobacteraceae</taxon>
        <taxon>Stenotrophomonas</taxon>
    </lineage>
</organism>
<feature type="transmembrane region" description="Helical" evidence="1">
    <location>
        <begin position="351"/>
        <end position="370"/>
    </location>
</feature>
<feature type="transmembrane region" description="Helical" evidence="1">
    <location>
        <begin position="297"/>
        <end position="315"/>
    </location>
</feature>
<evidence type="ECO:0008006" key="4">
    <source>
        <dbReference type="Google" id="ProtNLM"/>
    </source>
</evidence>
<evidence type="ECO:0000313" key="2">
    <source>
        <dbReference type="EMBL" id="KRG64624.1"/>
    </source>
</evidence>
<dbReference type="Proteomes" id="UP000051863">
    <property type="component" value="Unassembled WGS sequence"/>
</dbReference>
<feature type="transmembrane region" description="Helical" evidence="1">
    <location>
        <begin position="19"/>
        <end position="40"/>
    </location>
</feature>
<keyword evidence="1" id="KW-0472">Membrane</keyword>
<sequence>MGNDGDAAMMRQPRGQSGWALAVALGMLAISMALASWFFLCRKTTYFDDAFIYLHMAANIVEAGTARYFPITGSSMLLSSSPLRLLTLVPGLLALELAQVPLRTIEAARFAFLSSGLVSFLVFLPFWRNRLKAYMWVGVVLFLLGMSLDAVFLMEGGVLFLSLLSLAKLLAERSSNHFAVGLAVLLVGLSRPEFGAVAVVVTALVYHSQPRALGRILQGLAAGAAIYWIVMAALGVWPIPSTIWSKQVTGKLRLFSQENLIGVLPAQIAETLGSKQAWVGWLLLILPAAFSLMLRRAAIPVLIALGLLLAIAFSMPGNFPWYSQNFLLAWLVVMVAVAVELRRQRLDRAAFAMAGMALLALALTLMTNLGRNVDRAWNENSPMYLGYQEVGRSSIGDGKYIIQRYLDEPVRIRMCEIGIVSFYSGHDAWIFDICGLVQIGNLKDASNSWLSHFYPASFAESGEDQLARFKDDAKVRVIDVWSMSGQKDVERAKSKCGFVDYRLCINRYR</sequence>